<dbReference type="AlphaFoldDB" id="T2MCF3"/>
<dbReference type="InterPro" id="IPR024131">
    <property type="entry name" value="UPF0489"/>
</dbReference>
<dbReference type="KEGG" id="hmg:100197932"/>
<name>T2MCF3_HYDVU</name>
<dbReference type="OMA" id="RIFWHLE"/>
<comment type="similarity">
    <text evidence="1">Belongs to the UPF0489 family.</text>
</comment>
<gene>
    <name evidence="2" type="primary">C5orf22</name>
</gene>
<dbReference type="PANTHER" id="PTHR13225:SF3">
    <property type="entry name" value="UPF0489 PROTEIN C5ORF22"/>
    <property type="match status" value="1"/>
</dbReference>
<evidence type="ECO:0000313" key="2">
    <source>
        <dbReference type="EMBL" id="CDG69776.1"/>
    </source>
</evidence>
<dbReference type="OrthoDB" id="418142at2759"/>
<organism evidence="2">
    <name type="scientific">Hydra vulgaris</name>
    <name type="common">Hydra</name>
    <name type="synonym">Hydra attenuata</name>
    <dbReference type="NCBI Taxonomy" id="6087"/>
    <lineage>
        <taxon>Eukaryota</taxon>
        <taxon>Metazoa</taxon>
        <taxon>Cnidaria</taxon>
        <taxon>Hydrozoa</taxon>
        <taxon>Hydroidolina</taxon>
        <taxon>Anthoathecata</taxon>
        <taxon>Aplanulata</taxon>
        <taxon>Hydridae</taxon>
        <taxon>Hydra</taxon>
    </lineage>
</organism>
<sequence length="378" mass="44198">MPKQSAIPVVICEYHHEVLQYIHRSIASKKLSYTNLKMVHLDSHPDLGFPKHLLAQDCYNKEVMYNNLEIADWILPLMYCGHLEKLIWLKPPWAEQIPNCITFFVIGEDKDTKGLRVTCNEEYFLEDGLYACSNQLDNSKNVVLQVCQTSDLINEIDEKEKLNEFTNDQSKKVKLDKAYTHIRPIDGEKYILDIDLDYFSVTNPFLKDYTKEEYSRLRQIYNVSIPKDRSSEKHLSSFVKETQKKYQELENIIKAFAEDSHIEETNENKEMLIFLKQLKDRKCGEKIDWELVHAAGLTTELPHHISSEEKIFDLIQEMSLLLQKLPAPSLITIARSAEDEYCPPNQVDLIERCVLKVLQDKYANIEVTLDYKDLTRLF</sequence>
<dbReference type="Pfam" id="PF12640">
    <property type="entry name" value="UPF0489"/>
    <property type="match status" value="1"/>
</dbReference>
<accession>T2MCF3</accession>
<evidence type="ECO:0000256" key="1">
    <source>
        <dbReference type="ARBA" id="ARBA00007099"/>
    </source>
</evidence>
<dbReference type="EMBL" id="HAAD01003544">
    <property type="protein sequence ID" value="CDG69776.1"/>
    <property type="molecule type" value="mRNA"/>
</dbReference>
<protein>
    <submittedName>
        <fullName evidence="2">UPF0489 protein C5orf22</fullName>
    </submittedName>
</protein>
<reference evidence="2" key="1">
    <citation type="journal article" date="2013" name="Genome Biol. Evol.">
        <title>Punctuated emergences of genetic and phenotypic innovations in eumetazoan, bilaterian, euteleostome, and hominidae ancestors.</title>
        <authorList>
            <person name="Wenger Y."/>
            <person name="Galliot B."/>
        </authorList>
    </citation>
    <scope>NUCLEOTIDE SEQUENCE</scope>
    <source>
        <tissue evidence="2">Whole animals</tissue>
    </source>
</reference>
<dbReference type="PANTHER" id="PTHR13225">
    <property type="entry name" value="MISEXPRESSION SUPPRESSOR OF RAS 6"/>
    <property type="match status" value="1"/>
</dbReference>
<proteinExistence type="evidence at transcript level"/>